<comment type="caution">
    <text evidence="11">The sequence shown here is derived from an EMBL/GenBank/DDBJ whole genome shotgun (WGS) entry which is preliminary data.</text>
</comment>
<evidence type="ECO:0000256" key="3">
    <source>
        <dbReference type="ARBA" id="ARBA00022475"/>
    </source>
</evidence>
<dbReference type="PANTHER" id="PTHR38686:SF1">
    <property type="entry name" value="APOLIPOPROTEIN N-ACYLTRANSFERASE"/>
    <property type="match status" value="1"/>
</dbReference>
<dbReference type="SUPFAM" id="SSF56317">
    <property type="entry name" value="Carbon-nitrogen hydrolase"/>
    <property type="match status" value="1"/>
</dbReference>
<keyword evidence="12" id="KW-1185">Reference proteome</keyword>
<keyword evidence="6 9" id="KW-1133">Transmembrane helix</keyword>
<feature type="transmembrane region" description="Helical" evidence="9">
    <location>
        <begin position="459"/>
        <end position="482"/>
    </location>
</feature>
<evidence type="ECO:0000256" key="9">
    <source>
        <dbReference type="HAMAP-Rule" id="MF_01148"/>
    </source>
</evidence>
<evidence type="ECO:0000256" key="7">
    <source>
        <dbReference type="ARBA" id="ARBA00023136"/>
    </source>
</evidence>
<protein>
    <recommendedName>
        <fullName evidence="9">Apolipoprotein N-acyltransferase</fullName>
        <shortName evidence="9">ALP N-acyltransferase</shortName>
        <ecNumber evidence="9">2.3.1.269</ecNumber>
    </recommendedName>
</protein>
<keyword evidence="5 9" id="KW-0812">Transmembrane</keyword>
<dbReference type="GO" id="GO:0005886">
    <property type="term" value="C:plasma membrane"/>
    <property type="evidence" value="ECO:0007669"/>
    <property type="project" value="UniProtKB-SubCell"/>
</dbReference>
<sequence>MTLGVLGALSMAPFYMFIALMIAFSGLYIILSHSKNIKQAFFCGWSFGCGYFTTSLYWLDVPLITQSKILWLLIPFTLIIPASLSLLFAAATSISYFLNYKKLPGLITFSLSFTIVGMLLEYIVPWSLFAYSWAFSIEMLQTASLLGTYGMEFLAIFCSTAPGVCIKDKSTASCAIVMLVLVSMFIYGNNRLSLTNQDQKYNHDVAIRIVQGNTVSSWNGNEEQEYDRFQTYLRLTSQYGLNSRTHVIWGENSFPFLTNRNIDSVQNYLKLTIPKFLIAGGTRLANTNDKFHNTLFVINSNGQIIDHYDKFHLVPFGEFIPFALGSFIPEKITSKLNYSPGTNKNKTVSLNYSPFIPLICYESIFSNEVANRCTKGQWIVNITNDGWFGVSSQPYQHLEINRVRSIENGLPTIRAANSGISAVIDSYGRIINALPIMTEGIIDSYLPYHISEGTIYSKYLSKFITIKYATLIMLILAMLRLIPFKFHTNKK</sequence>
<keyword evidence="11" id="KW-0449">Lipoprotein</keyword>
<dbReference type="UniPathway" id="UPA00666"/>
<keyword evidence="4 9" id="KW-0808">Transferase</keyword>
<evidence type="ECO:0000256" key="8">
    <source>
        <dbReference type="ARBA" id="ARBA00023315"/>
    </source>
</evidence>
<comment type="similarity">
    <text evidence="2 9">Belongs to the CN hydrolase family. Apolipoprotein N-acyltransferase subfamily.</text>
</comment>
<dbReference type="EMBL" id="QOHL01000012">
    <property type="protein sequence ID" value="RZB12630.1"/>
    <property type="molecule type" value="Genomic_DNA"/>
</dbReference>
<dbReference type="InterPro" id="IPR045378">
    <property type="entry name" value="LNT_N"/>
</dbReference>
<dbReference type="AlphaFoldDB" id="A0A4Q6I5Q8"/>
<dbReference type="Pfam" id="PF20154">
    <property type="entry name" value="LNT_N"/>
    <property type="match status" value="1"/>
</dbReference>
<dbReference type="InterPro" id="IPR003010">
    <property type="entry name" value="C-N_Hydrolase"/>
</dbReference>
<dbReference type="STRING" id="1242993.ehr_00369"/>
<gene>
    <name evidence="9 11" type="primary">lnt</name>
    <name evidence="11" type="ORF">DRF75_03025</name>
</gene>
<name>A0A4Q6I5Q8_9RICK</name>
<dbReference type="CDD" id="cd07571">
    <property type="entry name" value="ALP_N-acyl_transferase"/>
    <property type="match status" value="1"/>
</dbReference>
<proteinExistence type="inferred from homology"/>
<dbReference type="HAMAP" id="MF_01148">
    <property type="entry name" value="Lnt"/>
    <property type="match status" value="1"/>
</dbReference>
<comment type="function">
    <text evidence="9">Catalyzes the phospholipid dependent N-acylation of the N-terminal cysteine of apolipoprotein, the last step in lipoprotein maturation.</text>
</comment>
<dbReference type="EC" id="2.3.1.269" evidence="9"/>
<dbReference type="NCBIfam" id="TIGR00546">
    <property type="entry name" value="lnt"/>
    <property type="match status" value="1"/>
</dbReference>
<dbReference type="Gene3D" id="3.60.110.10">
    <property type="entry name" value="Carbon-nitrogen hydrolase"/>
    <property type="match status" value="1"/>
</dbReference>
<evidence type="ECO:0000256" key="5">
    <source>
        <dbReference type="ARBA" id="ARBA00022692"/>
    </source>
</evidence>
<evidence type="ECO:0000256" key="4">
    <source>
        <dbReference type="ARBA" id="ARBA00022679"/>
    </source>
</evidence>
<evidence type="ECO:0000256" key="2">
    <source>
        <dbReference type="ARBA" id="ARBA00010065"/>
    </source>
</evidence>
<dbReference type="PANTHER" id="PTHR38686">
    <property type="entry name" value="APOLIPOPROTEIN N-ACYLTRANSFERASE"/>
    <property type="match status" value="1"/>
</dbReference>
<comment type="catalytic activity">
    <reaction evidence="9">
        <text>N-terminal S-1,2-diacyl-sn-glyceryl-L-cysteinyl-[lipoprotein] + a glycerophospholipid = N-acyl-S-1,2-diacyl-sn-glyceryl-L-cysteinyl-[lipoprotein] + a 2-acyl-sn-glycero-3-phospholipid + H(+)</text>
        <dbReference type="Rhea" id="RHEA:48228"/>
        <dbReference type="Rhea" id="RHEA-COMP:14681"/>
        <dbReference type="Rhea" id="RHEA-COMP:14684"/>
        <dbReference type="ChEBI" id="CHEBI:15378"/>
        <dbReference type="ChEBI" id="CHEBI:136912"/>
        <dbReference type="ChEBI" id="CHEBI:140656"/>
        <dbReference type="ChEBI" id="CHEBI:140657"/>
        <dbReference type="ChEBI" id="CHEBI:140660"/>
        <dbReference type="EC" id="2.3.1.269"/>
    </reaction>
</comment>
<dbReference type="InterPro" id="IPR036526">
    <property type="entry name" value="C-N_Hydrolase_sf"/>
</dbReference>
<feature type="domain" description="CN hydrolase" evidence="10">
    <location>
        <begin position="210"/>
        <end position="448"/>
    </location>
</feature>
<dbReference type="Proteomes" id="UP000293377">
    <property type="component" value="Unassembled WGS sequence"/>
</dbReference>
<feature type="transmembrane region" description="Helical" evidence="9">
    <location>
        <begin position="170"/>
        <end position="188"/>
    </location>
</feature>
<dbReference type="GO" id="GO:0016410">
    <property type="term" value="F:N-acyltransferase activity"/>
    <property type="evidence" value="ECO:0007669"/>
    <property type="project" value="UniProtKB-UniRule"/>
</dbReference>
<feature type="transmembrane region" description="Helical" evidence="9">
    <location>
        <begin position="12"/>
        <end position="31"/>
    </location>
</feature>
<keyword evidence="3 9" id="KW-1003">Cell membrane</keyword>
<evidence type="ECO:0000256" key="6">
    <source>
        <dbReference type="ARBA" id="ARBA00022989"/>
    </source>
</evidence>
<feature type="transmembrane region" description="Helical" evidence="9">
    <location>
        <begin position="40"/>
        <end position="58"/>
    </location>
</feature>
<evidence type="ECO:0000313" key="12">
    <source>
        <dbReference type="Proteomes" id="UP000293377"/>
    </source>
</evidence>
<feature type="transmembrane region" description="Helical" evidence="9">
    <location>
        <begin position="130"/>
        <end position="158"/>
    </location>
</feature>
<dbReference type="Pfam" id="PF00795">
    <property type="entry name" value="CN_hydrolase"/>
    <property type="match status" value="1"/>
</dbReference>
<keyword evidence="8 9" id="KW-0012">Acyltransferase</keyword>
<feature type="transmembrane region" description="Helical" evidence="9">
    <location>
        <begin position="103"/>
        <end position="124"/>
    </location>
</feature>
<reference evidence="11 12" key="1">
    <citation type="submission" date="2018-06" db="EMBL/GenBank/DDBJ databases">
        <title>Complete Genome Sequence of Ehrlichia minasensis Isolated From Cattle.</title>
        <authorList>
            <person name="Aguiar D.M."/>
            <person name="Araujo J.P.A.Jr."/>
            <person name="Nakazato L."/>
            <person name="Bard E."/>
            <person name="Cabezas-Cruz A."/>
        </authorList>
    </citation>
    <scope>NUCLEOTIDE SEQUENCE [LARGE SCALE GENOMIC DNA]</scope>
    <source>
        <strain evidence="11 12">B11</strain>
    </source>
</reference>
<evidence type="ECO:0000256" key="1">
    <source>
        <dbReference type="ARBA" id="ARBA00004651"/>
    </source>
</evidence>
<evidence type="ECO:0000313" key="11">
    <source>
        <dbReference type="EMBL" id="RZB12630.1"/>
    </source>
</evidence>
<dbReference type="PROSITE" id="PS50263">
    <property type="entry name" value="CN_HYDROLASE"/>
    <property type="match status" value="1"/>
</dbReference>
<accession>A0A4Q6I5Q8</accession>
<comment type="subcellular location">
    <subcellularLocation>
        <location evidence="1 9">Cell membrane</location>
        <topology evidence="1 9">Multi-pass membrane protein</topology>
    </subcellularLocation>
</comment>
<feature type="transmembrane region" description="Helical" evidence="9">
    <location>
        <begin position="70"/>
        <end position="91"/>
    </location>
</feature>
<keyword evidence="7 9" id="KW-0472">Membrane</keyword>
<evidence type="ECO:0000259" key="10">
    <source>
        <dbReference type="PROSITE" id="PS50263"/>
    </source>
</evidence>
<dbReference type="GO" id="GO:0042158">
    <property type="term" value="P:lipoprotein biosynthetic process"/>
    <property type="evidence" value="ECO:0007669"/>
    <property type="project" value="UniProtKB-UniRule"/>
</dbReference>
<comment type="pathway">
    <text evidence="9">Protein modification; lipoprotein biosynthesis (N-acyl transfer).</text>
</comment>
<organism evidence="11 12">
    <name type="scientific">Ehrlichia minasensis</name>
    <dbReference type="NCBI Taxonomy" id="1242993"/>
    <lineage>
        <taxon>Bacteria</taxon>
        <taxon>Pseudomonadati</taxon>
        <taxon>Pseudomonadota</taxon>
        <taxon>Alphaproteobacteria</taxon>
        <taxon>Rickettsiales</taxon>
        <taxon>Anaplasmataceae</taxon>
        <taxon>Ehrlichia</taxon>
    </lineage>
</organism>
<dbReference type="InterPro" id="IPR004563">
    <property type="entry name" value="Apolipo_AcylTrfase"/>
</dbReference>